<protein>
    <submittedName>
        <fullName evidence="3">Uncharacterized protein</fullName>
    </submittedName>
</protein>
<keyword evidence="4" id="KW-1185">Reference proteome</keyword>
<dbReference type="EMBL" id="JBHTAG010000002">
    <property type="protein sequence ID" value="MFC7096288.1"/>
    <property type="molecule type" value="Genomic_DNA"/>
</dbReference>
<feature type="transmembrane region" description="Helical" evidence="2">
    <location>
        <begin position="112"/>
        <end position="131"/>
    </location>
</feature>
<feature type="compositionally biased region" description="Basic and acidic residues" evidence="1">
    <location>
        <begin position="23"/>
        <end position="35"/>
    </location>
</feature>
<comment type="caution">
    <text evidence="3">The sequence shown here is derived from an EMBL/GenBank/DDBJ whole genome shotgun (WGS) entry which is preliminary data.</text>
</comment>
<reference evidence="3 4" key="1">
    <citation type="journal article" date="2019" name="Int. J. Syst. Evol. Microbiol.">
        <title>The Global Catalogue of Microorganisms (GCM) 10K type strain sequencing project: providing services to taxonomists for standard genome sequencing and annotation.</title>
        <authorList>
            <consortium name="The Broad Institute Genomics Platform"/>
            <consortium name="The Broad Institute Genome Sequencing Center for Infectious Disease"/>
            <person name="Wu L."/>
            <person name="Ma J."/>
        </authorList>
    </citation>
    <scope>NUCLEOTIDE SEQUENCE [LARGE SCALE GENOMIC DNA]</scope>
    <source>
        <strain evidence="3 4">DT55</strain>
    </source>
</reference>
<proteinExistence type="predicted"/>
<keyword evidence="2" id="KW-0812">Transmembrane</keyword>
<dbReference type="GeneID" id="79269825"/>
<evidence type="ECO:0000313" key="4">
    <source>
        <dbReference type="Proteomes" id="UP001596388"/>
    </source>
</evidence>
<feature type="compositionally biased region" description="Basic residues" evidence="1">
    <location>
        <begin position="1"/>
        <end position="11"/>
    </location>
</feature>
<accession>A0ABD5WTL9</accession>
<name>A0ABD5WTL9_9EURY</name>
<keyword evidence="2" id="KW-0472">Membrane</keyword>
<dbReference type="RefSeq" id="WP_276239238.1">
    <property type="nucleotide sequence ID" value="NZ_CP119989.1"/>
</dbReference>
<dbReference type="Proteomes" id="UP001596388">
    <property type="component" value="Unassembled WGS sequence"/>
</dbReference>
<evidence type="ECO:0000313" key="3">
    <source>
        <dbReference type="EMBL" id="MFC7096288.1"/>
    </source>
</evidence>
<evidence type="ECO:0000256" key="2">
    <source>
        <dbReference type="SAM" id="Phobius"/>
    </source>
</evidence>
<sequence length="151" mass="15002">MRRSGPGRNKRSAADGGGGGGGERPRRLADTERDGPTTVRRRRRPPSAPFGSALPLGVAVAVVVAVAARAVGVAANGVLAASERSTLVALGLVDSLGSVAAGGALVARLAGLLAVVGAGYCVASAGAWVYLRRGDGDDRSGVGSRSDSRSR</sequence>
<feature type="region of interest" description="Disordered" evidence="1">
    <location>
        <begin position="1"/>
        <end position="50"/>
    </location>
</feature>
<feature type="transmembrane region" description="Helical" evidence="2">
    <location>
        <begin position="50"/>
        <end position="75"/>
    </location>
</feature>
<organism evidence="3 4">
    <name type="scientific">Halobaculum marinum</name>
    <dbReference type="NCBI Taxonomy" id="3031996"/>
    <lineage>
        <taxon>Archaea</taxon>
        <taxon>Methanobacteriati</taxon>
        <taxon>Methanobacteriota</taxon>
        <taxon>Stenosarchaea group</taxon>
        <taxon>Halobacteria</taxon>
        <taxon>Halobacteriales</taxon>
        <taxon>Haloferacaceae</taxon>
        <taxon>Halobaculum</taxon>
    </lineage>
</organism>
<gene>
    <name evidence="3" type="ORF">ACFQKD_03140</name>
</gene>
<dbReference type="AlphaFoldDB" id="A0ABD5WTL9"/>
<evidence type="ECO:0000256" key="1">
    <source>
        <dbReference type="SAM" id="MobiDB-lite"/>
    </source>
</evidence>
<keyword evidence="2" id="KW-1133">Transmembrane helix</keyword>